<evidence type="ECO:0000313" key="1">
    <source>
        <dbReference type="EMBL" id="KAA1083590.1"/>
    </source>
</evidence>
<sequence length="91" mass="10352">MTVFFLVSSNHIFYFCPRSFDHRRCASFDPVIILAEIDHEGEGLSMMAGLFSLQQTTASLQTTPTERAQQGKLDCSLYLLIWFTLVVSMLK</sequence>
<protein>
    <submittedName>
        <fullName evidence="1">Uncharacterized protein</fullName>
    </submittedName>
</protein>
<comment type="caution">
    <text evidence="1">The sequence shown here is derived from an EMBL/GenBank/DDBJ whole genome shotgun (WGS) entry which is preliminary data.</text>
</comment>
<dbReference type="EMBL" id="VDEP01000438">
    <property type="protein sequence ID" value="KAA1083590.1"/>
    <property type="molecule type" value="Genomic_DNA"/>
</dbReference>
<organism evidence="1 2">
    <name type="scientific">Puccinia graminis f. sp. tritici</name>
    <dbReference type="NCBI Taxonomy" id="56615"/>
    <lineage>
        <taxon>Eukaryota</taxon>
        <taxon>Fungi</taxon>
        <taxon>Dikarya</taxon>
        <taxon>Basidiomycota</taxon>
        <taxon>Pucciniomycotina</taxon>
        <taxon>Pucciniomycetes</taxon>
        <taxon>Pucciniales</taxon>
        <taxon>Pucciniaceae</taxon>
        <taxon>Puccinia</taxon>
    </lineage>
</organism>
<dbReference type="AlphaFoldDB" id="A0A5B0N619"/>
<accession>A0A5B0N619</accession>
<proteinExistence type="predicted"/>
<gene>
    <name evidence="1" type="ORF">PGTUg99_036516</name>
</gene>
<evidence type="ECO:0000313" key="2">
    <source>
        <dbReference type="Proteomes" id="UP000325313"/>
    </source>
</evidence>
<name>A0A5B0N619_PUCGR</name>
<reference evidence="1 2" key="1">
    <citation type="submission" date="2019-05" db="EMBL/GenBank/DDBJ databases">
        <title>Emergence of the Ug99 lineage of the wheat stem rust pathogen through somatic hybridization.</title>
        <authorList>
            <person name="Li F."/>
            <person name="Upadhyaya N.M."/>
            <person name="Sperschneider J."/>
            <person name="Matny O."/>
            <person name="Nguyen-Phuc H."/>
            <person name="Mago R."/>
            <person name="Raley C."/>
            <person name="Miller M.E."/>
            <person name="Silverstein K.A.T."/>
            <person name="Henningsen E."/>
            <person name="Hirsch C.D."/>
            <person name="Visser B."/>
            <person name="Pretorius Z.A."/>
            <person name="Steffenson B.J."/>
            <person name="Schwessinger B."/>
            <person name="Dodds P.N."/>
            <person name="Figueroa M."/>
        </authorList>
    </citation>
    <scope>NUCLEOTIDE SEQUENCE [LARGE SCALE GENOMIC DNA]</scope>
    <source>
        <strain evidence="1 2">Ug99</strain>
    </source>
</reference>
<dbReference type="Proteomes" id="UP000325313">
    <property type="component" value="Unassembled WGS sequence"/>
</dbReference>